<keyword evidence="2" id="KW-0812">Transmembrane</keyword>
<comment type="caution">
    <text evidence="3">The sequence shown here is derived from an EMBL/GenBank/DDBJ whole genome shotgun (WGS) entry which is preliminary data.</text>
</comment>
<feature type="compositionally biased region" description="Basic and acidic residues" evidence="1">
    <location>
        <begin position="1"/>
        <end position="10"/>
    </location>
</feature>
<gene>
    <name evidence="3" type="ORF">SAMN06295970_101203</name>
</gene>
<sequence>MTGEPPDRFSRIGQPGQPGHPGRHGRGNVLLAALVMLIALMLGAAALMRMVDSANLLSGNLAFKRAATLAAEAGVEAAIDWLGRQDAATLAENRVEAGYYASDAADFDGSGNRGGSQSATVDWQDDGCGGATVARCLKPVALPARDAAGNAVHYLVQRLCAAAGPHTAAGDCAFHLPAEAESSSRTGLSYGRNKRLVAAPTAYYRITVRASGPRNTVSVIEVLVRY</sequence>
<evidence type="ECO:0000313" key="4">
    <source>
        <dbReference type="Proteomes" id="UP001158049"/>
    </source>
</evidence>
<accession>A0ABY1PSZ7</accession>
<dbReference type="EMBL" id="FXUL01000001">
    <property type="protein sequence ID" value="SMP42604.1"/>
    <property type="molecule type" value="Genomic_DNA"/>
</dbReference>
<dbReference type="Proteomes" id="UP001158049">
    <property type="component" value="Unassembled WGS sequence"/>
</dbReference>
<keyword evidence="2" id="KW-1133">Transmembrane helix</keyword>
<keyword evidence="2" id="KW-0472">Membrane</keyword>
<proteinExistence type="predicted"/>
<evidence type="ECO:0008006" key="5">
    <source>
        <dbReference type="Google" id="ProtNLM"/>
    </source>
</evidence>
<evidence type="ECO:0000256" key="2">
    <source>
        <dbReference type="SAM" id="Phobius"/>
    </source>
</evidence>
<name>A0ABY1PSZ7_9BURK</name>
<evidence type="ECO:0000313" key="3">
    <source>
        <dbReference type="EMBL" id="SMP42604.1"/>
    </source>
</evidence>
<feature type="region of interest" description="Disordered" evidence="1">
    <location>
        <begin position="1"/>
        <end position="24"/>
    </location>
</feature>
<feature type="transmembrane region" description="Helical" evidence="2">
    <location>
        <begin position="29"/>
        <end position="48"/>
    </location>
</feature>
<organism evidence="3 4">
    <name type="scientific">Noviherbaspirillum suwonense</name>
    <dbReference type="NCBI Taxonomy" id="1224511"/>
    <lineage>
        <taxon>Bacteria</taxon>
        <taxon>Pseudomonadati</taxon>
        <taxon>Pseudomonadota</taxon>
        <taxon>Betaproteobacteria</taxon>
        <taxon>Burkholderiales</taxon>
        <taxon>Oxalobacteraceae</taxon>
        <taxon>Noviherbaspirillum</taxon>
    </lineage>
</organism>
<dbReference type="RefSeq" id="WP_283440358.1">
    <property type="nucleotide sequence ID" value="NZ_FXUL01000001.1"/>
</dbReference>
<evidence type="ECO:0000256" key="1">
    <source>
        <dbReference type="SAM" id="MobiDB-lite"/>
    </source>
</evidence>
<keyword evidence="4" id="KW-1185">Reference proteome</keyword>
<reference evidence="3 4" key="1">
    <citation type="submission" date="2017-05" db="EMBL/GenBank/DDBJ databases">
        <authorList>
            <person name="Varghese N."/>
            <person name="Submissions S."/>
        </authorList>
    </citation>
    <scope>NUCLEOTIDE SEQUENCE [LARGE SCALE GENOMIC DNA]</scope>
    <source>
        <strain evidence="3 4">DSM 26001</strain>
    </source>
</reference>
<protein>
    <recommendedName>
        <fullName evidence="5">Pilus assembly protein PilX</fullName>
    </recommendedName>
</protein>